<evidence type="ECO:0000313" key="12">
    <source>
        <dbReference type="Proteomes" id="UP000231292"/>
    </source>
</evidence>
<evidence type="ECO:0000256" key="6">
    <source>
        <dbReference type="ARBA" id="ARBA00035243"/>
    </source>
</evidence>
<dbReference type="FunFam" id="2.40.30.10:FF:000004">
    <property type="entry name" value="50S ribosomal protein L3"/>
    <property type="match status" value="1"/>
</dbReference>
<dbReference type="AlphaFoldDB" id="A0A2G9YHM9"/>
<evidence type="ECO:0000256" key="1">
    <source>
        <dbReference type="ARBA" id="ARBA00006540"/>
    </source>
</evidence>
<evidence type="ECO:0000256" key="9">
    <source>
        <dbReference type="RuleBase" id="RU003906"/>
    </source>
</evidence>
<evidence type="ECO:0000256" key="8">
    <source>
        <dbReference type="RuleBase" id="RU003905"/>
    </source>
</evidence>
<dbReference type="PANTHER" id="PTHR11229:SF16">
    <property type="entry name" value="LARGE RIBOSOMAL SUBUNIT PROTEIN UL3C"/>
    <property type="match status" value="1"/>
</dbReference>
<keyword evidence="2 7" id="KW-0699">rRNA-binding</keyword>
<keyword evidence="5 7" id="KW-0687">Ribonucleoprotein</keyword>
<proteinExistence type="inferred from homology"/>
<comment type="function">
    <text evidence="7 9">One of the primary rRNA binding proteins, it binds directly near the 3'-end of the 23S rRNA, where it nucleates assembly of the 50S subunit.</text>
</comment>
<protein>
    <recommendedName>
        <fullName evidence="6 7">Large ribosomal subunit protein uL3</fullName>
    </recommendedName>
</protein>
<evidence type="ECO:0000313" key="11">
    <source>
        <dbReference type="EMBL" id="PIP18662.1"/>
    </source>
</evidence>
<dbReference type="GO" id="GO:0006412">
    <property type="term" value="P:translation"/>
    <property type="evidence" value="ECO:0007669"/>
    <property type="project" value="UniProtKB-UniRule"/>
</dbReference>
<dbReference type="SUPFAM" id="SSF50447">
    <property type="entry name" value="Translation proteins"/>
    <property type="match status" value="1"/>
</dbReference>
<dbReference type="PANTHER" id="PTHR11229">
    <property type="entry name" value="50S RIBOSOMAL PROTEIN L3"/>
    <property type="match status" value="1"/>
</dbReference>
<evidence type="ECO:0000256" key="7">
    <source>
        <dbReference type="HAMAP-Rule" id="MF_01325"/>
    </source>
</evidence>
<feature type="compositionally biased region" description="Basic residues" evidence="10">
    <location>
        <begin position="117"/>
        <end position="136"/>
    </location>
</feature>
<evidence type="ECO:0000256" key="3">
    <source>
        <dbReference type="ARBA" id="ARBA00022884"/>
    </source>
</evidence>
<keyword evidence="3 7" id="KW-0694">RNA-binding</keyword>
<gene>
    <name evidence="7" type="primary">rplC</name>
    <name evidence="11" type="ORF">COX41_07130</name>
</gene>
<dbReference type="HAMAP" id="MF_01325_B">
    <property type="entry name" value="Ribosomal_uL3_B"/>
    <property type="match status" value="1"/>
</dbReference>
<evidence type="ECO:0000256" key="10">
    <source>
        <dbReference type="SAM" id="MobiDB-lite"/>
    </source>
</evidence>
<evidence type="ECO:0000256" key="5">
    <source>
        <dbReference type="ARBA" id="ARBA00023274"/>
    </source>
</evidence>
<dbReference type="GO" id="GO:0022625">
    <property type="term" value="C:cytosolic large ribosomal subunit"/>
    <property type="evidence" value="ECO:0007669"/>
    <property type="project" value="TreeGrafter"/>
</dbReference>
<comment type="subunit">
    <text evidence="7 9">Part of the 50S ribosomal subunit. Forms a cluster with proteins L14 and L19.</text>
</comment>
<evidence type="ECO:0000256" key="2">
    <source>
        <dbReference type="ARBA" id="ARBA00022730"/>
    </source>
</evidence>
<dbReference type="Proteomes" id="UP000231292">
    <property type="component" value="Unassembled WGS sequence"/>
</dbReference>
<dbReference type="EMBL" id="PCRK01000182">
    <property type="protein sequence ID" value="PIP18662.1"/>
    <property type="molecule type" value="Genomic_DNA"/>
</dbReference>
<evidence type="ECO:0000256" key="4">
    <source>
        <dbReference type="ARBA" id="ARBA00022980"/>
    </source>
</evidence>
<dbReference type="InterPro" id="IPR019926">
    <property type="entry name" value="Ribosomal_uL3_CS"/>
</dbReference>
<dbReference type="PROSITE" id="PS00474">
    <property type="entry name" value="RIBOSOMAL_L3"/>
    <property type="match status" value="1"/>
</dbReference>
<dbReference type="InterPro" id="IPR019927">
    <property type="entry name" value="Ribosomal_uL3_bac/org-type"/>
</dbReference>
<accession>A0A2G9YHM9</accession>
<keyword evidence="4 7" id="KW-0689">Ribosomal protein</keyword>
<dbReference type="InterPro" id="IPR009000">
    <property type="entry name" value="Transl_B-barrel_sf"/>
</dbReference>
<feature type="region of interest" description="Disordered" evidence="10">
    <location>
        <begin position="114"/>
        <end position="157"/>
    </location>
</feature>
<dbReference type="InterPro" id="IPR000597">
    <property type="entry name" value="Ribosomal_uL3"/>
</dbReference>
<organism evidence="11 12">
    <name type="scientific">Candidatus Sherwoodlollariibacterium unditelluris</name>
    <dbReference type="NCBI Taxonomy" id="1974757"/>
    <lineage>
        <taxon>Bacteria</taxon>
        <taxon>Pseudomonadati</taxon>
        <taxon>Candidatus Omnitrophota</taxon>
        <taxon>Candidatus Sherwoodlollariibacterium</taxon>
    </lineage>
</organism>
<name>A0A2G9YHM9_9BACT</name>
<dbReference type="GO" id="GO:0019843">
    <property type="term" value="F:rRNA binding"/>
    <property type="evidence" value="ECO:0007669"/>
    <property type="project" value="UniProtKB-UniRule"/>
</dbReference>
<sequence length="202" mass="22098">MTGILGKKIGVTQAFTEDGSLVSVTVIEAGPCSVLAIKNKSVQLGFEQINEKRLKKPIAGYFKKINVSCRKFIREVPKDPSKEYRVGEELKVDIFAPGDFVDVTGVSKGKGFQGGMKRWHWKGGPRTHGSTSHRRVGSIGSSTTPGRTFRGHHMPGHMGAERVTLENLKVIKTDLENNILLVKGAIPGCKNGYVIIKKAKKK</sequence>
<dbReference type="NCBIfam" id="TIGR03625">
    <property type="entry name" value="L3_bact"/>
    <property type="match status" value="1"/>
</dbReference>
<dbReference type="GO" id="GO:0003735">
    <property type="term" value="F:structural constituent of ribosome"/>
    <property type="evidence" value="ECO:0007669"/>
    <property type="project" value="UniProtKB-UniRule"/>
</dbReference>
<dbReference type="Pfam" id="PF00297">
    <property type="entry name" value="Ribosomal_L3"/>
    <property type="match status" value="1"/>
</dbReference>
<dbReference type="Gene3D" id="2.40.30.10">
    <property type="entry name" value="Translation factors"/>
    <property type="match status" value="2"/>
</dbReference>
<comment type="similarity">
    <text evidence="1 7 8">Belongs to the universal ribosomal protein uL3 family.</text>
</comment>
<reference evidence="11 12" key="1">
    <citation type="submission" date="2017-09" db="EMBL/GenBank/DDBJ databases">
        <title>Depth-based differentiation of microbial function through sediment-hosted aquifers and enrichment of novel symbionts in the deep terrestrial subsurface.</title>
        <authorList>
            <person name="Probst A.J."/>
            <person name="Ladd B."/>
            <person name="Jarett J.K."/>
            <person name="Geller-Mcgrath D.E."/>
            <person name="Sieber C.M."/>
            <person name="Emerson J.B."/>
            <person name="Anantharaman K."/>
            <person name="Thomas B.C."/>
            <person name="Malmstrom R."/>
            <person name="Stieglmeier M."/>
            <person name="Klingl A."/>
            <person name="Woyke T."/>
            <person name="Ryan C.M."/>
            <person name="Banfield J.F."/>
        </authorList>
    </citation>
    <scope>NUCLEOTIDE SEQUENCE [LARGE SCALE GENOMIC DNA]</scope>
    <source>
        <strain evidence="11">CG23_combo_of_CG06-09_8_20_14_all_41_10</strain>
    </source>
</reference>
<comment type="caution">
    <text evidence="11">The sequence shown here is derived from an EMBL/GenBank/DDBJ whole genome shotgun (WGS) entry which is preliminary data.</text>
</comment>